<dbReference type="EMBL" id="AP022608">
    <property type="protein sequence ID" value="BBZ18746.1"/>
    <property type="molecule type" value="Genomic_DNA"/>
</dbReference>
<dbReference type="InterPro" id="IPR003779">
    <property type="entry name" value="CMD-like"/>
</dbReference>
<name>A0A7I7WM55_MYCGU</name>
<dbReference type="KEGG" id="mgad:MGAD_30810"/>
<dbReference type="PANTHER" id="PTHR35446:SF3">
    <property type="entry name" value="CMD DOMAIN-CONTAINING PROTEIN"/>
    <property type="match status" value="1"/>
</dbReference>
<dbReference type="GO" id="GO:0051920">
    <property type="term" value="F:peroxiredoxin activity"/>
    <property type="evidence" value="ECO:0007669"/>
    <property type="project" value="InterPro"/>
</dbReference>
<dbReference type="InterPro" id="IPR004675">
    <property type="entry name" value="AhpD_core"/>
</dbReference>
<dbReference type="PANTHER" id="PTHR35446">
    <property type="entry name" value="SI:CH211-175M2.5"/>
    <property type="match status" value="1"/>
</dbReference>
<dbReference type="Proteomes" id="UP000466187">
    <property type="component" value="Chromosome"/>
</dbReference>
<feature type="domain" description="Carboxymuconolactone decarboxylase-like" evidence="1">
    <location>
        <begin position="58"/>
        <end position="107"/>
    </location>
</feature>
<dbReference type="RefSeq" id="WP_163687225.1">
    <property type="nucleotide sequence ID" value="NZ_AP022608.1"/>
</dbReference>
<reference evidence="2 3" key="1">
    <citation type="journal article" date="2019" name="Emerg. Microbes Infect.">
        <title>Comprehensive subspecies identification of 175 nontuberculous mycobacteria species based on 7547 genomic profiles.</title>
        <authorList>
            <person name="Matsumoto Y."/>
            <person name="Kinjo T."/>
            <person name="Motooka D."/>
            <person name="Nabeya D."/>
            <person name="Jung N."/>
            <person name="Uechi K."/>
            <person name="Horii T."/>
            <person name="Iida T."/>
            <person name="Fujita J."/>
            <person name="Nakamura S."/>
        </authorList>
    </citation>
    <scope>NUCLEOTIDE SEQUENCE [LARGE SCALE GENOMIC DNA]</scope>
    <source>
        <strain evidence="2 3">JCM 12688</strain>
    </source>
</reference>
<dbReference type="NCBIfam" id="TIGR00778">
    <property type="entry name" value="ahpD_dom"/>
    <property type="match status" value="1"/>
</dbReference>
<protein>
    <recommendedName>
        <fullName evidence="1">Carboxymuconolactone decarboxylase-like domain-containing protein</fullName>
    </recommendedName>
</protein>
<dbReference type="Gene3D" id="1.20.1290.10">
    <property type="entry name" value="AhpD-like"/>
    <property type="match status" value="1"/>
</dbReference>
<sequence>MPHSERALTLPPRDVGDADPAIVAILTKARSKLGFVPNMYRNMANAPGLLETYMVGYDAFRGDSGLSPAEQETVLLAISRTNGCEYCVAAHSTIADRSGVPAEVTDALREGHTIPDARLDALAAFTTTMVQSRGLPAAAELDAFFAAGFTESDVLQVLLAIAIKTISNYTNHLFHTEVDGAFASRLWEARS</sequence>
<organism evidence="2 3">
    <name type="scientific">Mycolicibacterium gadium</name>
    <name type="common">Mycobacterium gadium</name>
    <dbReference type="NCBI Taxonomy" id="1794"/>
    <lineage>
        <taxon>Bacteria</taxon>
        <taxon>Bacillati</taxon>
        <taxon>Actinomycetota</taxon>
        <taxon>Actinomycetes</taxon>
        <taxon>Mycobacteriales</taxon>
        <taxon>Mycobacteriaceae</taxon>
        <taxon>Mycolicibacterium</taxon>
    </lineage>
</organism>
<dbReference type="InterPro" id="IPR029032">
    <property type="entry name" value="AhpD-like"/>
</dbReference>
<dbReference type="SUPFAM" id="SSF69118">
    <property type="entry name" value="AhpD-like"/>
    <property type="match status" value="1"/>
</dbReference>
<proteinExistence type="predicted"/>
<evidence type="ECO:0000259" key="1">
    <source>
        <dbReference type="Pfam" id="PF02627"/>
    </source>
</evidence>
<accession>A0A7I7WM55</accession>
<dbReference type="AlphaFoldDB" id="A0A7I7WM55"/>
<gene>
    <name evidence="2" type="ORF">MGAD_30810</name>
</gene>
<evidence type="ECO:0000313" key="3">
    <source>
        <dbReference type="Proteomes" id="UP000466187"/>
    </source>
</evidence>
<dbReference type="Pfam" id="PF02627">
    <property type="entry name" value="CMD"/>
    <property type="match status" value="1"/>
</dbReference>
<evidence type="ECO:0000313" key="2">
    <source>
        <dbReference type="EMBL" id="BBZ18746.1"/>
    </source>
</evidence>